<gene>
    <name evidence="3" type="ORF">AAAT05_04845</name>
</gene>
<proteinExistence type="predicted"/>
<dbReference type="Pfam" id="PF04205">
    <property type="entry name" value="FMN_bind"/>
    <property type="match status" value="1"/>
</dbReference>
<dbReference type="SMART" id="SM00900">
    <property type="entry name" value="FMN_bind"/>
    <property type="match status" value="1"/>
</dbReference>
<feature type="chain" id="PRO_5047143337" evidence="1">
    <location>
        <begin position="38"/>
        <end position="153"/>
    </location>
</feature>
<name>A0ABV1IG89_9ACTN</name>
<evidence type="ECO:0000313" key="3">
    <source>
        <dbReference type="EMBL" id="MEQ2637669.1"/>
    </source>
</evidence>
<dbReference type="RefSeq" id="WP_349182239.1">
    <property type="nucleotide sequence ID" value="NZ_JBBNGS010000007.1"/>
</dbReference>
<keyword evidence="1" id="KW-0732">Signal</keyword>
<comment type="caution">
    <text evidence="3">The sequence shown here is derived from an EMBL/GenBank/DDBJ whole genome shotgun (WGS) entry which is preliminary data.</text>
</comment>
<reference evidence="3 4" key="1">
    <citation type="submission" date="2024-04" db="EMBL/GenBank/DDBJ databases">
        <title>Human intestinal bacterial collection.</title>
        <authorList>
            <person name="Pauvert C."/>
            <person name="Hitch T.C.A."/>
            <person name="Clavel T."/>
        </authorList>
    </citation>
    <scope>NUCLEOTIDE SEQUENCE [LARGE SCALE GENOMIC DNA]</scope>
    <source>
        <strain evidence="3 4">CLA-AA-H197</strain>
    </source>
</reference>
<dbReference type="Gene3D" id="3.90.1010.20">
    <property type="match status" value="1"/>
</dbReference>
<feature type="signal peptide" evidence="1">
    <location>
        <begin position="1"/>
        <end position="37"/>
    </location>
</feature>
<dbReference type="Proteomes" id="UP001478817">
    <property type="component" value="Unassembled WGS sequence"/>
</dbReference>
<accession>A0ABV1IG89</accession>
<sequence>MSNPVSRNANFLLKLANACAVAALVLGYNAWAQQAQANDAQVREEMAQAQRAGEDRGPYATDGVFTGTAQGYGGPVTTQVTIEDGYITAVEVTDHAGETSAYFSQAEALTQKIVEAQTTDVDTVSGATFSSAGILNGATEALLQSGSTSEGGK</sequence>
<organism evidence="3 4">
    <name type="scientific">Paratractidigestivibacter faecalis</name>
    <dbReference type="NCBI Taxonomy" id="2292441"/>
    <lineage>
        <taxon>Bacteria</taxon>
        <taxon>Bacillati</taxon>
        <taxon>Actinomycetota</taxon>
        <taxon>Coriobacteriia</taxon>
        <taxon>Coriobacteriales</taxon>
        <taxon>Atopobiaceae</taxon>
        <taxon>Paratractidigestivibacter</taxon>
    </lineage>
</organism>
<feature type="domain" description="FMN-binding" evidence="2">
    <location>
        <begin position="71"/>
        <end position="145"/>
    </location>
</feature>
<keyword evidence="4" id="KW-1185">Reference proteome</keyword>
<dbReference type="EMBL" id="JBBNGS010000007">
    <property type="protein sequence ID" value="MEQ2637669.1"/>
    <property type="molecule type" value="Genomic_DNA"/>
</dbReference>
<protein>
    <submittedName>
        <fullName evidence="3">FMN-binding protein</fullName>
    </submittedName>
</protein>
<evidence type="ECO:0000313" key="4">
    <source>
        <dbReference type="Proteomes" id="UP001478817"/>
    </source>
</evidence>
<evidence type="ECO:0000259" key="2">
    <source>
        <dbReference type="SMART" id="SM00900"/>
    </source>
</evidence>
<dbReference type="InterPro" id="IPR007329">
    <property type="entry name" value="FMN-bd"/>
</dbReference>
<evidence type="ECO:0000256" key="1">
    <source>
        <dbReference type="SAM" id="SignalP"/>
    </source>
</evidence>